<gene>
    <name evidence="4" type="ORF">NCTC5053_06961</name>
    <name evidence="3" type="ORF">NCTC9617_04254</name>
    <name evidence="2" type="ORF">NCTC9645_06383</name>
</gene>
<feature type="transmembrane region" description="Helical" evidence="1">
    <location>
        <begin position="44"/>
        <end position="62"/>
    </location>
</feature>
<evidence type="ECO:0000313" key="2">
    <source>
        <dbReference type="EMBL" id="SQC88241.1"/>
    </source>
</evidence>
<accession>A0A2X3IWT7</accession>
<name>A0A2X3IWT7_KLEPN</name>
<sequence>MFWRFSHLMSAGTGISMKIMAALSSTLMLACVKGIDGSIPVGEVIFFRSVIALIPLLCWLKLQGGVRQGIQTHNVRGHFVRGLAGTISMYLSYLSLLYISLTASRQRRRYSDRLPPETRSI</sequence>
<dbReference type="AlphaFoldDB" id="A0A2X3IWT7"/>
<evidence type="ECO:0000313" key="4">
    <source>
        <dbReference type="EMBL" id="STX88695.1"/>
    </source>
</evidence>
<dbReference type="PROSITE" id="PS51257">
    <property type="entry name" value="PROKAR_LIPOPROTEIN"/>
    <property type="match status" value="1"/>
</dbReference>
<evidence type="ECO:0000313" key="7">
    <source>
        <dbReference type="Proteomes" id="UP000255167"/>
    </source>
</evidence>
<proteinExistence type="predicted"/>
<keyword evidence="1" id="KW-1133">Transmembrane helix</keyword>
<evidence type="ECO:0000313" key="6">
    <source>
        <dbReference type="Proteomes" id="UP000254387"/>
    </source>
</evidence>
<dbReference type="Proteomes" id="UP000254387">
    <property type="component" value="Unassembled WGS sequence"/>
</dbReference>
<dbReference type="Proteomes" id="UP000250675">
    <property type="component" value="Unassembled WGS sequence"/>
</dbReference>
<evidence type="ECO:0000313" key="5">
    <source>
        <dbReference type="Proteomes" id="UP000250675"/>
    </source>
</evidence>
<reference evidence="5 6" key="1">
    <citation type="submission" date="2018-06" db="EMBL/GenBank/DDBJ databases">
        <authorList>
            <consortium name="Pathogen Informatics"/>
            <person name="Doyle S."/>
        </authorList>
    </citation>
    <scope>NUCLEOTIDE SEQUENCE [LARGE SCALE GENOMIC DNA]</scope>
    <source>
        <strain evidence="4 6">NCTC5053</strain>
        <strain evidence="3 7">NCTC9617</strain>
        <strain evidence="2 5">NCTC9645</strain>
    </source>
</reference>
<dbReference type="Proteomes" id="UP000255167">
    <property type="component" value="Unassembled WGS sequence"/>
</dbReference>
<evidence type="ECO:0000256" key="1">
    <source>
        <dbReference type="SAM" id="Phobius"/>
    </source>
</evidence>
<protein>
    <submittedName>
        <fullName evidence="2">Membrane protein</fullName>
    </submittedName>
</protein>
<feature type="transmembrane region" description="Helical" evidence="1">
    <location>
        <begin position="83"/>
        <end position="101"/>
    </location>
</feature>
<dbReference type="EMBL" id="UASO01000011">
    <property type="protein sequence ID" value="SQC88241.1"/>
    <property type="molecule type" value="Genomic_DNA"/>
</dbReference>
<keyword evidence="1" id="KW-0472">Membrane</keyword>
<dbReference type="EMBL" id="UGNC01000005">
    <property type="protein sequence ID" value="STW47697.1"/>
    <property type="molecule type" value="Genomic_DNA"/>
</dbReference>
<keyword evidence="1" id="KW-0812">Transmembrane</keyword>
<evidence type="ECO:0000313" key="3">
    <source>
        <dbReference type="EMBL" id="STW47697.1"/>
    </source>
</evidence>
<dbReference type="EMBL" id="UGMN01000007">
    <property type="protein sequence ID" value="STX88695.1"/>
    <property type="molecule type" value="Genomic_DNA"/>
</dbReference>
<organism evidence="2 5">
    <name type="scientific">Klebsiella pneumoniae</name>
    <dbReference type="NCBI Taxonomy" id="573"/>
    <lineage>
        <taxon>Bacteria</taxon>
        <taxon>Pseudomonadati</taxon>
        <taxon>Pseudomonadota</taxon>
        <taxon>Gammaproteobacteria</taxon>
        <taxon>Enterobacterales</taxon>
        <taxon>Enterobacteriaceae</taxon>
        <taxon>Klebsiella/Raoultella group</taxon>
        <taxon>Klebsiella</taxon>
        <taxon>Klebsiella pneumoniae complex</taxon>
    </lineage>
</organism>